<dbReference type="AlphaFoldDB" id="A0A6A6RD26"/>
<feature type="compositionally biased region" description="Basic and acidic residues" evidence="1">
    <location>
        <begin position="148"/>
        <end position="163"/>
    </location>
</feature>
<feature type="region of interest" description="Disordered" evidence="1">
    <location>
        <begin position="1"/>
        <end position="186"/>
    </location>
</feature>
<dbReference type="EMBL" id="MU004181">
    <property type="protein sequence ID" value="KAF2502286.1"/>
    <property type="molecule type" value="Genomic_DNA"/>
</dbReference>
<feature type="compositionally biased region" description="Low complexity" evidence="1">
    <location>
        <begin position="112"/>
        <end position="126"/>
    </location>
</feature>
<evidence type="ECO:0000256" key="1">
    <source>
        <dbReference type="SAM" id="MobiDB-lite"/>
    </source>
</evidence>
<accession>A0A6A6RD26</accession>
<reference evidence="2" key="1">
    <citation type="journal article" date="2020" name="Stud. Mycol.">
        <title>101 Dothideomycetes genomes: a test case for predicting lifestyles and emergence of pathogens.</title>
        <authorList>
            <person name="Haridas S."/>
            <person name="Albert R."/>
            <person name="Binder M."/>
            <person name="Bloem J."/>
            <person name="Labutti K."/>
            <person name="Salamov A."/>
            <person name="Andreopoulos B."/>
            <person name="Baker S."/>
            <person name="Barry K."/>
            <person name="Bills G."/>
            <person name="Bluhm B."/>
            <person name="Cannon C."/>
            <person name="Castanera R."/>
            <person name="Culley D."/>
            <person name="Daum C."/>
            <person name="Ezra D."/>
            <person name="Gonzalez J."/>
            <person name="Henrissat B."/>
            <person name="Kuo A."/>
            <person name="Liang C."/>
            <person name="Lipzen A."/>
            <person name="Lutzoni F."/>
            <person name="Magnuson J."/>
            <person name="Mondo S."/>
            <person name="Nolan M."/>
            <person name="Ohm R."/>
            <person name="Pangilinan J."/>
            <person name="Park H.-J."/>
            <person name="Ramirez L."/>
            <person name="Alfaro M."/>
            <person name="Sun H."/>
            <person name="Tritt A."/>
            <person name="Yoshinaga Y."/>
            <person name="Zwiers L.-H."/>
            <person name="Turgeon B."/>
            <person name="Goodwin S."/>
            <person name="Spatafora J."/>
            <person name="Crous P."/>
            <person name="Grigoriev I."/>
        </authorList>
    </citation>
    <scope>NUCLEOTIDE SEQUENCE</scope>
    <source>
        <strain evidence="2">CBS 269.34</strain>
    </source>
</reference>
<gene>
    <name evidence="2" type="ORF">BU16DRAFT_554353</name>
</gene>
<feature type="compositionally biased region" description="Acidic residues" evidence="1">
    <location>
        <begin position="97"/>
        <end position="111"/>
    </location>
</feature>
<proteinExistence type="predicted"/>
<name>A0A6A6RD26_9PEZI</name>
<feature type="compositionally biased region" description="Acidic residues" evidence="1">
    <location>
        <begin position="67"/>
        <end position="82"/>
    </location>
</feature>
<protein>
    <submittedName>
        <fullName evidence="2">Uncharacterized protein</fullName>
    </submittedName>
</protein>
<organism evidence="2 3">
    <name type="scientific">Lophium mytilinum</name>
    <dbReference type="NCBI Taxonomy" id="390894"/>
    <lineage>
        <taxon>Eukaryota</taxon>
        <taxon>Fungi</taxon>
        <taxon>Dikarya</taxon>
        <taxon>Ascomycota</taxon>
        <taxon>Pezizomycotina</taxon>
        <taxon>Dothideomycetes</taxon>
        <taxon>Pleosporomycetidae</taxon>
        <taxon>Mytilinidiales</taxon>
        <taxon>Mytilinidiaceae</taxon>
        <taxon>Lophium</taxon>
    </lineage>
</organism>
<evidence type="ECO:0000313" key="2">
    <source>
        <dbReference type="EMBL" id="KAF2502286.1"/>
    </source>
</evidence>
<dbReference type="Proteomes" id="UP000799750">
    <property type="component" value="Unassembled WGS sequence"/>
</dbReference>
<sequence>MNSFTAGESSTRKENENESENPGLPHGTWVSEPPINEVERIGVETHPIERSSTIQRVPNETERSVEVAEDGDGDESGDDEERDPAARRPSFRHSAGEGEEGEERNENELEGEINSISIPPSNAIGAARGGEGLDKPLKTKRVLMGDDNEIRRQMEASARRGDEEAGATVNPDVEDGGREGREGTKKRKCWEMCTIL</sequence>
<evidence type="ECO:0000313" key="3">
    <source>
        <dbReference type="Proteomes" id="UP000799750"/>
    </source>
</evidence>
<feature type="compositionally biased region" description="Basic and acidic residues" evidence="1">
    <location>
        <begin position="37"/>
        <end position="49"/>
    </location>
</feature>
<keyword evidence="3" id="KW-1185">Reference proteome</keyword>